<reference evidence="2" key="1">
    <citation type="submission" date="2021-01" db="EMBL/GenBank/DDBJ databases">
        <title>Whole genome shotgun sequence of Planosporangium mesophilum NBRC 109066.</title>
        <authorList>
            <person name="Komaki H."/>
            <person name="Tamura T."/>
        </authorList>
    </citation>
    <scope>NUCLEOTIDE SEQUENCE</scope>
    <source>
        <strain evidence="2">NBRC 109066</strain>
    </source>
</reference>
<feature type="transmembrane region" description="Helical" evidence="1">
    <location>
        <begin position="71"/>
        <end position="93"/>
    </location>
</feature>
<feature type="transmembrane region" description="Helical" evidence="1">
    <location>
        <begin position="265"/>
        <end position="287"/>
    </location>
</feature>
<gene>
    <name evidence="2" type="ORF">Pme01_18440</name>
</gene>
<feature type="transmembrane region" description="Helical" evidence="1">
    <location>
        <begin position="457"/>
        <end position="477"/>
    </location>
</feature>
<feature type="transmembrane region" description="Helical" evidence="1">
    <location>
        <begin position="294"/>
        <end position="312"/>
    </location>
</feature>
<dbReference type="AlphaFoldDB" id="A0A8J3TAD9"/>
<keyword evidence="1" id="KW-0472">Membrane</keyword>
<name>A0A8J3TAD9_9ACTN</name>
<feature type="transmembrane region" description="Helical" evidence="1">
    <location>
        <begin position="358"/>
        <end position="377"/>
    </location>
</feature>
<keyword evidence="1" id="KW-1133">Transmembrane helix</keyword>
<comment type="caution">
    <text evidence="2">The sequence shown here is derived from an EMBL/GenBank/DDBJ whole genome shotgun (WGS) entry which is preliminary data.</text>
</comment>
<keyword evidence="1" id="KW-0812">Transmembrane</keyword>
<dbReference type="Proteomes" id="UP000599074">
    <property type="component" value="Unassembled WGS sequence"/>
</dbReference>
<feature type="transmembrane region" description="Helical" evidence="1">
    <location>
        <begin position="397"/>
        <end position="417"/>
    </location>
</feature>
<feature type="transmembrane region" description="Helical" evidence="1">
    <location>
        <begin position="424"/>
        <end position="445"/>
    </location>
</feature>
<evidence type="ECO:0000313" key="3">
    <source>
        <dbReference type="Proteomes" id="UP000599074"/>
    </source>
</evidence>
<protein>
    <submittedName>
        <fullName evidence="2">Uncharacterized protein</fullName>
    </submittedName>
</protein>
<evidence type="ECO:0000256" key="1">
    <source>
        <dbReference type="SAM" id="Phobius"/>
    </source>
</evidence>
<keyword evidence="3" id="KW-1185">Reference proteome</keyword>
<feature type="transmembrane region" description="Helical" evidence="1">
    <location>
        <begin position="489"/>
        <end position="510"/>
    </location>
</feature>
<dbReference type="RefSeq" id="WP_168113638.1">
    <property type="nucleotide sequence ID" value="NZ_BOON01000017.1"/>
</dbReference>
<sequence>MSTTTSQSPVTTPPPVGPSTSTPLWRWAAAFAASWLLPAGTHLLGADWLLPPILLVGLMSLQRPGRTLLDRFVLAAAQLFGALCAAGLVISVWPWHLHPVPIAGCAFTGLVVLALVTGRRPRLPRRPPAADVVTWLAGLAVAVLAFGPFALRDLGGRMGIVAPGEDFARHFMLYDMIGKVGGYAFLHRPAAGVFAPDDYGFGYPQGTHLLYAVLDRFVRSSDRNADAVTAMDVALWCHLGSYVFLALALLWAVRRVAGPAPAPAALLAVLGGVAGVLYFGDLITVFLRGFPNELLGLALVAMLTAVVARPLAGVRDQVVTVASLLIGVSFTYHLYLPYALVVAAVWAWRRRRALPWRFTLAVAVVLAPLVVITPLANRPSGSGNQLLIPGTALPVDRPVLCLVLIAALAGISARYGWRSPARRVLAVELAVAAGMVVALWAYQYAMVGHSVYYFEKLLHMLLVVGLVALGTTARLLPWSRVARPSAGRYATALAGVLVVAFALAAFGGPWHAKPLAGAGLRYGLGLEKGSPAGGRQAVNLVRDYPDANGTVDVVLTATPYANFYATLFTAVMQRNYRVGEAWYVFLSPSAPHRPTLADLEARVRDSPVPVRFVVRDPDARFFAAEPGSSSAAPTNVEVARTLAGRYPSKVGILVLGA</sequence>
<feature type="transmembrane region" description="Helical" evidence="1">
    <location>
        <begin position="233"/>
        <end position="253"/>
    </location>
</feature>
<organism evidence="2 3">
    <name type="scientific">Planosporangium mesophilum</name>
    <dbReference type="NCBI Taxonomy" id="689768"/>
    <lineage>
        <taxon>Bacteria</taxon>
        <taxon>Bacillati</taxon>
        <taxon>Actinomycetota</taxon>
        <taxon>Actinomycetes</taxon>
        <taxon>Micromonosporales</taxon>
        <taxon>Micromonosporaceae</taxon>
        <taxon>Planosporangium</taxon>
    </lineage>
</organism>
<proteinExistence type="predicted"/>
<feature type="transmembrane region" description="Helical" evidence="1">
    <location>
        <begin position="99"/>
        <end position="117"/>
    </location>
</feature>
<evidence type="ECO:0000313" key="2">
    <source>
        <dbReference type="EMBL" id="GII22247.1"/>
    </source>
</evidence>
<accession>A0A8J3TAD9</accession>
<feature type="transmembrane region" description="Helical" evidence="1">
    <location>
        <begin position="129"/>
        <end position="147"/>
    </location>
</feature>
<dbReference type="EMBL" id="BOON01000017">
    <property type="protein sequence ID" value="GII22247.1"/>
    <property type="molecule type" value="Genomic_DNA"/>
</dbReference>
<feature type="transmembrane region" description="Helical" evidence="1">
    <location>
        <begin position="318"/>
        <end position="346"/>
    </location>
</feature>
<feature type="transmembrane region" description="Helical" evidence="1">
    <location>
        <begin position="24"/>
        <end position="50"/>
    </location>
</feature>